<dbReference type="InterPro" id="IPR007161">
    <property type="entry name" value="DUF364"/>
</dbReference>
<gene>
    <name evidence="2" type="ORF">S12H4_19154</name>
</gene>
<dbReference type="AlphaFoldDB" id="X1SRI6"/>
<dbReference type="EMBL" id="BARW01009542">
    <property type="protein sequence ID" value="GAI81766.1"/>
    <property type="molecule type" value="Genomic_DNA"/>
</dbReference>
<dbReference type="Pfam" id="PF04016">
    <property type="entry name" value="DUF364"/>
    <property type="match status" value="1"/>
</dbReference>
<name>X1SRI6_9ZZZZ</name>
<dbReference type="SUPFAM" id="SSF159713">
    <property type="entry name" value="Dhaf3308-like"/>
    <property type="match status" value="1"/>
</dbReference>
<proteinExistence type="predicted"/>
<evidence type="ECO:0000259" key="1">
    <source>
        <dbReference type="Pfam" id="PF04016"/>
    </source>
</evidence>
<feature type="domain" description="Putative heavy-metal chelation" evidence="1">
    <location>
        <begin position="19"/>
        <end position="144"/>
    </location>
</feature>
<reference evidence="2" key="1">
    <citation type="journal article" date="2014" name="Front. Microbiol.">
        <title>High frequency of phylogenetically diverse reductive dehalogenase-homologous genes in deep subseafloor sedimentary metagenomes.</title>
        <authorList>
            <person name="Kawai M."/>
            <person name="Futagami T."/>
            <person name="Toyoda A."/>
            <person name="Takaki Y."/>
            <person name="Nishi S."/>
            <person name="Hori S."/>
            <person name="Arai W."/>
            <person name="Tsubouchi T."/>
            <person name="Morono Y."/>
            <person name="Uchiyama I."/>
            <person name="Ito T."/>
            <person name="Fujiyama A."/>
            <person name="Inagaki F."/>
            <person name="Takami H."/>
        </authorList>
    </citation>
    <scope>NUCLEOTIDE SEQUENCE</scope>
    <source>
        <strain evidence="2">Expedition CK06-06</strain>
    </source>
</reference>
<accession>X1SRI6</accession>
<dbReference type="Gene3D" id="3.40.50.11590">
    <property type="match status" value="1"/>
</dbReference>
<organism evidence="2">
    <name type="scientific">marine sediment metagenome</name>
    <dbReference type="NCBI Taxonomy" id="412755"/>
    <lineage>
        <taxon>unclassified sequences</taxon>
        <taxon>metagenomes</taxon>
        <taxon>ecological metagenomes</taxon>
    </lineage>
</organism>
<evidence type="ECO:0000313" key="2">
    <source>
        <dbReference type="EMBL" id="GAI81766.1"/>
    </source>
</evidence>
<protein>
    <recommendedName>
        <fullName evidence="1">Putative heavy-metal chelation domain-containing protein</fullName>
    </recommendedName>
</protein>
<sequence>MAAINSLIDIDEARCTEKNAFDALAEKGAGKNIALVGHFPWIPKLQKIARNLWVIEQRPREGELPPQATEDILPQADVVGLTGTAFTNHTIEELLALSQGKFIVIIGPTSPLSPVLFDYGVDVIGGTKIVDPEKTIRFITEGAIHTQTAGIKHLNMFREKSA</sequence>
<comment type="caution">
    <text evidence="2">The sequence shown here is derived from an EMBL/GenBank/DDBJ whole genome shotgun (WGS) entry which is preliminary data.</text>
</comment>